<name>A0A2D2W459_9CAUD</name>
<dbReference type="CDD" id="cd04859">
    <property type="entry name" value="Prim_Pol"/>
    <property type="match status" value="1"/>
</dbReference>
<dbReference type="EMBL" id="MF919534">
    <property type="protein sequence ID" value="ATS92976.1"/>
    <property type="molecule type" value="Genomic_DNA"/>
</dbReference>
<evidence type="ECO:0000313" key="3">
    <source>
        <dbReference type="Proteomes" id="UP000240916"/>
    </source>
</evidence>
<dbReference type="Proteomes" id="UP000240916">
    <property type="component" value="Segment"/>
</dbReference>
<reference evidence="2 3" key="1">
    <citation type="submission" date="2017-09" db="EMBL/GenBank/DDBJ databases">
        <authorList>
            <person name="Pradhan P."/>
            <person name="Aluri L.S."/>
            <person name="Anandarajan D."/>
            <person name="Beiriger J.C."/>
            <person name="Bethamcharla R."/>
            <person name="Betini N."/>
            <person name="Bhatt S.D."/>
            <person name="Chengalvala S."/>
            <person name="Cox N.E."/>
            <person name="Delvadia B.P."/>
            <person name="Desai A.S."/>
            <person name="Devaney A.M."/>
            <person name="Doyle B.K."/>
            <person name="Edgerton A.O."/>
            <person name="Erlich M.C."/>
            <person name="Fitzpatrick K.C."/>
            <person name="Gajjar E.A."/>
            <person name="Ganguly A."/>
            <person name="Gill R.S."/>
            <person name="Goldman M.G."/>
            <person name="Good P.M."/>
            <person name="Gupta N."/>
            <person name="Haddad L.M."/>
            <person name="Han E.J."/>
            <person name="Jain S."/>
            <person name="Jiang A."/>
            <person name="Jurgielewicz A.D."/>
            <person name="Kainth D.K."/>
            <person name="Karam J.M."/>
            <person name="Kodavatiganti M."/>
            <person name="Kriete S.J."/>
            <person name="MacDonald C.E."/>
            <person name="Maret J.P."/>
            <person name="Mathew A.E."/>
            <person name="Nako S."/>
            <person name="Natrajan M."/>
            <person name="Nishu N.M."/>
            <person name="Parikh A."/>
            <person name="Patel N."/>
            <person name="Patel P.D."/>
            <person name="Patel S."/>
            <person name="Patra K."/>
            <person name="Pumpuckdee D."/>
            <person name="Rai K."/>
            <person name="Ramanathan A."/>
            <person name="Sarkar A."/>
            <person name="Schaffer B.L."/>
            <person name="Shah P."/>
            <person name="Tata R.K."/>
            <person name="Tawfik A.H."/>
            <person name="Thuremella B.T."/>
            <person name="Toma J."/>
            <person name="Tran T.L."/>
            <person name="Veera S."/>
            <person name="Vemulapalli V.K."/>
            <person name="Vidas T.V."/>
            <person name="Vieira K.S."/>
            <person name="Vijayakumar G."/>
            <person name="Walor T.A."/>
            <person name="White C.R."/>
            <person name="Wong B.M."/>
            <person name="Zhao Sl."/>
            <person name="McDonald M.T."/>
            <person name="Dalia R."/>
            <person name="Little J.L."/>
            <person name="Gurney S.M.R."/>
            <person name="Bollivar D.W."/>
            <person name="Garlena R.A."/>
            <person name="Russell D.A."/>
            <person name="Pope W.H."/>
            <person name="Jacobs-Sera D."/>
            <person name="Hendrix R.W."/>
            <person name="Hatfull G.F."/>
        </authorList>
    </citation>
    <scope>NUCLEOTIDE SEQUENCE [LARGE SCALE GENOMIC DNA]</scope>
</reference>
<dbReference type="SUPFAM" id="SSF56747">
    <property type="entry name" value="Prim-pol domain"/>
    <property type="match status" value="1"/>
</dbReference>
<organism evidence="2 3">
    <name type="scientific">Mycobacterium phage Superphikiman</name>
    <dbReference type="NCBI Taxonomy" id="2041551"/>
    <lineage>
        <taxon>Viruses</taxon>
        <taxon>Duplodnaviria</taxon>
        <taxon>Heunggongvirae</taxon>
        <taxon>Uroviricota</taxon>
        <taxon>Caudoviricetes</taxon>
        <taxon>Omegavirus</taxon>
        <taxon>Omegavirus courthouse</taxon>
    </lineage>
</organism>
<dbReference type="Pfam" id="PF09250">
    <property type="entry name" value="Prim-Pol"/>
    <property type="match status" value="1"/>
</dbReference>
<feature type="domain" description="DNA primase/polymerase bifunctional N-terminal" evidence="1">
    <location>
        <begin position="70"/>
        <end position="235"/>
    </location>
</feature>
<accession>A0A2D2W459</accession>
<proteinExistence type="predicted"/>
<protein>
    <submittedName>
        <fullName evidence="2">DNA primase/polymerase</fullName>
    </submittedName>
</protein>
<sequence>MLAFSRCADCGTGMRVLYVGQETHPGCKKTEEEVKLQEFVEAVQRGDEAAADKLEATINKPKPAKLGPSALWYASQGWPVFPLAVGDKLPAIPTAHPKGDPLRGVCKGECGKFGHGLYDATTDPAQIRKWWGEAEYNIGIPTGHAFDVIDIDGAKGYQSLLELGDDVFPPIHGKVSTVREDSGEHWYVLPTGDGNRAGVRPGIDYRGAGGYVCVPPSRVGDKQYAWTIKPSPEILRKTK</sequence>
<dbReference type="InterPro" id="IPR015330">
    <property type="entry name" value="DNA_primase/pol_bifunc_N"/>
</dbReference>
<evidence type="ECO:0000313" key="2">
    <source>
        <dbReference type="EMBL" id="ATS92976.1"/>
    </source>
</evidence>
<dbReference type="SMART" id="SM00943">
    <property type="entry name" value="Prim-Pol"/>
    <property type="match status" value="1"/>
</dbReference>
<evidence type="ECO:0000259" key="1">
    <source>
        <dbReference type="SMART" id="SM00943"/>
    </source>
</evidence>
<gene>
    <name evidence="2" type="ORF">SEA_SUPERPHIKIMAN_135</name>
</gene>